<dbReference type="AlphaFoldDB" id="A0A8J7IIV8"/>
<accession>A0A8J7IIV8</accession>
<dbReference type="Pfam" id="PF04266">
    <property type="entry name" value="ASCH"/>
    <property type="match status" value="1"/>
</dbReference>
<evidence type="ECO:0000313" key="2">
    <source>
        <dbReference type="EMBL" id="MBI1493613.1"/>
    </source>
</evidence>
<evidence type="ECO:0000313" key="3">
    <source>
        <dbReference type="Proteomes" id="UP000640583"/>
    </source>
</evidence>
<keyword evidence="3" id="KW-1185">Reference proteome</keyword>
<protein>
    <submittedName>
        <fullName evidence="2">ASCH domain-containing protein</fullName>
    </submittedName>
</protein>
<dbReference type="PANTHER" id="PTHR39203">
    <property type="entry name" value="CYTOPLASMIC PROTEIN-RELATED"/>
    <property type="match status" value="1"/>
</dbReference>
<dbReference type="InterPro" id="IPR007374">
    <property type="entry name" value="ASCH_domain"/>
</dbReference>
<sequence length="142" mass="16154">MTNSDDFEDLQQTYPGAGSYRFGGNQAQCEKLLKLVRAGKKTANCEALREFAQEPDALPKPGRCDIATLWDGTPTLITRTVSVQNIRFCDVTAEQARMESDLPLDDWRMMQQKHFSKSGGFDPEMLLVFETFEVVEDLRERL</sequence>
<comment type="caution">
    <text evidence="2">The sequence shown here is derived from an EMBL/GenBank/DDBJ whole genome shotgun (WGS) entry which is preliminary data.</text>
</comment>
<dbReference type="Proteomes" id="UP000640583">
    <property type="component" value="Unassembled WGS sequence"/>
</dbReference>
<dbReference type="SMART" id="SM01022">
    <property type="entry name" value="ASCH"/>
    <property type="match status" value="1"/>
</dbReference>
<feature type="domain" description="ASCH" evidence="1">
    <location>
        <begin position="20"/>
        <end position="136"/>
    </location>
</feature>
<name>A0A8J7IIV8_9RHOB</name>
<dbReference type="RefSeq" id="WP_228848448.1">
    <property type="nucleotide sequence ID" value="NZ_JADCKQ010000005.1"/>
</dbReference>
<organism evidence="2 3">
    <name type="scientific">Halocynthiibacter styelae</name>
    <dbReference type="NCBI Taxonomy" id="2761955"/>
    <lineage>
        <taxon>Bacteria</taxon>
        <taxon>Pseudomonadati</taxon>
        <taxon>Pseudomonadota</taxon>
        <taxon>Alphaproteobacteria</taxon>
        <taxon>Rhodobacterales</taxon>
        <taxon>Paracoccaceae</taxon>
        <taxon>Halocynthiibacter</taxon>
    </lineage>
</organism>
<dbReference type="InterPro" id="IPR009326">
    <property type="entry name" value="DUF984"/>
</dbReference>
<dbReference type="InterPro" id="IPR015947">
    <property type="entry name" value="PUA-like_sf"/>
</dbReference>
<dbReference type="PANTHER" id="PTHR39203:SF1">
    <property type="entry name" value="CYTOPLASMIC PROTEIN"/>
    <property type="match status" value="1"/>
</dbReference>
<dbReference type="EMBL" id="JADCKQ010000005">
    <property type="protein sequence ID" value="MBI1493613.1"/>
    <property type="molecule type" value="Genomic_DNA"/>
</dbReference>
<dbReference type="Gene3D" id="3.10.400.10">
    <property type="entry name" value="Sulfate adenylyltransferase"/>
    <property type="match status" value="1"/>
</dbReference>
<proteinExistence type="predicted"/>
<dbReference type="SUPFAM" id="SSF88697">
    <property type="entry name" value="PUA domain-like"/>
    <property type="match status" value="1"/>
</dbReference>
<reference evidence="2" key="1">
    <citation type="submission" date="2020-10" db="EMBL/GenBank/DDBJ databases">
        <title>Paenihalocynthiibacter styelae gen. nov., sp. nov., isolated from stalked sea squirt Styela clava.</title>
        <authorList>
            <person name="Kim Y.-O."/>
            <person name="Yoon J.-H."/>
        </authorList>
    </citation>
    <scope>NUCLEOTIDE SEQUENCE</scope>
    <source>
        <strain evidence="2">MYP1-1</strain>
    </source>
</reference>
<gene>
    <name evidence="2" type="ORF">H1D41_08220</name>
</gene>
<evidence type="ECO:0000259" key="1">
    <source>
        <dbReference type="SMART" id="SM01022"/>
    </source>
</evidence>